<proteinExistence type="predicted"/>
<evidence type="ECO:0000256" key="1">
    <source>
        <dbReference type="SAM" id="MobiDB-lite"/>
    </source>
</evidence>
<dbReference type="EMBL" id="KR029577">
    <property type="protein sequence ID" value="AKH45896.1"/>
    <property type="molecule type" value="Genomic_DNA"/>
</dbReference>
<reference evidence="2" key="1">
    <citation type="journal article" date="2015" name="Front. Microbiol.">
        <title>Combining genomic sequencing methods to explore viral diversity and reveal potential virus-host interactions.</title>
        <authorList>
            <person name="Chow C.E."/>
            <person name="Winget D.M."/>
            <person name="White R.A.III."/>
            <person name="Hallam S.J."/>
            <person name="Suttle C.A."/>
        </authorList>
    </citation>
    <scope>NUCLEOTIDE SEQUENCE</scope>
    <source>
        <strain evidence="2">Anoxic3_1</strain>
    </source>
</reference>
<sequence>MPASMLPRLTLTERMFLRMATRKVSAPMPNSSPISSKNAVSSMISAAVTSRFSPTDPTHFSNRPTIGRLPIRSPSRASSITGPRRISDGVEAPMMLC</sequence>
<feature type="compositionally biased region" description="Polar residues" evidence="1">
    <location>
        <begin position="51"/>
        <end position="64"/>
    </location>
</feature>
<organism evidence="2">
    <name type="scientific">uncultured marine virus</name>
    <dbReference type="NCBI Taxonomy" id="186617"/>
    <lineage>
        <taxon>Viruses</taxon>
        <taxon>environmental samples</taxon>
    </lineage>
</organism>
<feature type="region of interest" description="Disordered" evidence="1">
    <location>
        <begin position="51"/>
        <end position="97"/>
    </location>
</feature>
<protein>
    <submittedName>
        <fullName evidence="2">Uncharacterized protein</fullName>
    </submittedName>
</protein>
<accession>A0A0F7L4H8</accession>
<reference evidence="2" key="2">
    <citation type="submission" date="2015-03" db="EMBL/GenBank/DDBJ databases">
        <authorList>
            <person name="Chow C.-E.T."/>
            <person name="Winget D.M."/>
            <person name="White R.A.III."/>
            <person name="Hallam S.J."/>
            <person name="Suttle C.A."/>
        </authorList>
    </citation>
    <scope>NUCLEOTIDE SEQUENCE</scope>
    <source>
        <strain evidence="2">Anoxic3_1</strain>
    </source>
</reference>
<evidence type="ECO:0000313" key="2">
    <source>
        <dbReference type="EMBL" id="AKH45896.1"/>
    </source>
</evidence>
<name>A0A0F7L4H8_9VIRU</name>